<dbReference type="PANTHER" id="PTHR38436:SF1">
    <property type="entry name" value="ESTER CYCLASE"/>
    <property type="match status" value="1"/>
</dbReference>
<protein>
    <submittedName>
        <fullName evidence="2">Putative ester cyclase</fullName>
    </submittedName>
</protein>
<dbReference type="Proteomes" id="UP000319514">
    <property type="component" value="Unassembled WGS sequence"/>
</dbReference>
<dbReference type="Pfam" id="PF07366">
    <property type="entry name" value="SnoaL"/>
    <property type="match status" value="1"/>
</dbReference>
<feature type="region of interest" description="Disordered" evidence="1">
    <location>
        <begin position="147"/>
        <end position="200"/>
    </location>
</feature>
<name>A0A542ZK23_9MICO</name>
<dbReference type="GO" id="GO:0030638">
    <property type="term" value="P:polyketide metabolic process"/>
    <property type="evidence" value="ECO:0007669"/>
    <property type="project" value="InterPro"/>
</dbReference>
<dbReference type="OrthoDB" id="129343at2"/>
<evidence type="ECO:0000313" key="2">
    <source>
        <dbReference type="EMBL" id="TQL60696.1"/>
    </source>
</evidence>
<dbReference type="InterPro" id="IPR009959">
    <property type="entry name" value="Cyclase_SnoaL-like"/>
</dbReference>
<dbReference type="SUPFAM" id="SSF54427">
    <property type="entry name" value="NTF2-like"/>
    <property type="match status" value="1"/>
</dbReference>
<keyword evidence="3" id="KW-1185">Reference proteome</keyword>
<dbReference type="PANTHER" id="PTHR38436">
    <property type="entry name" value="POLYKETIDE CYCLASE SNOAL-LIKE DOMAIN"/>
    <property type="match status" value="1"/>
</dbReference>
<dbReference type="InterPro" id="IPR032710">
    <property type="entry name" value="NTF2-like_dom_sf"/>
</dbReference>
<dbReference type="Gene3D" id="3.10.450.50">
    <property type="match status" value="1"/>
</dbReference>
<proteinExistence type="predicted"/>
<dbReference type="RefSeq" id="WP_141788560.1">
    <property type="nucleotide sequence ID" value="NZ_BAAAKX010000002.1"/>
</dbReference>
<comment type="caution">
    <text evidence="2">The sequence shown here is derived from an EMBL/GenBank/DDBJ whole genome shotgun (WGS) entry which is preliminary data.</text>
</comment>
<accession>A0A542ZK23</accession>
<sequence>MDGVPTSESNKALVRRHFEETFNQRHLASCDVLFAHDFIEHAVAPFGPAAPGLVDGPAHMRQTVEWLIAQYPDLHMRIEQVVAEGDLVVARVRSTGTNLGPLNGVIPATGRRFDSYACHWFRVVDGLLAEHWAVRDDLTSMVQIGVITPPRPPAGEASGSTSAGSTGAGSTRAGSSEAAGAGAPAARRAWRPQAPPTVLA</sequence>
<gene>
    <name evidence="2" type="ORF">FB474_2093</name>
</gene>
<reference evidence="2 3" key="1">
    <citation type="submission" date="2019-06" db="EMBL/GenBank/DDBJ databases">
        <title>Sequencing the genomes of 1000 actinobacteria strains.</title>
        <authorList>
            <person name="Klenk H.-P."/>
        </authorList>
    </citation>
    <scope>NUCLEOTIDE SEQUENCE [LARGE SCALE GENOMIC DNA]</scope>
    <source>
        <strain evidence="2 3">DSM 18082</strain>
    </source>
</reference>
<evidence type="ECO:0000313" key="3">
    <source>
        <dbReference type="Proteomes" id="UP000319514"/>
    </source>
</evidence>
<organism evidence="2 3">
    <name type="scientific">Oryzihumus leptocrescens</name>
    <dbReference type="NCBI Taxonomy" id="297536"/>
    <lineage>
        <taxon>Bacteria</taxon>
        <taxon>Bacillati</taxon>
        <taxon>Actinomycetota</taxon>
        <taxon>Actinomycetes</taxon>
        <taxon>Micrococcales</taxon>
        <taxon>Intrasporangiaceae</taxon>
        <taxon>Oryzihumus</taxon>
    </lineage>
</organism>
<evidence type="ECO:0000256" key="1">
    <source>
        <dbReference type="SAM" id="MobiDB-lite"/>
    </source>
</evidence>
<dbReference type="EMBL" id="VFOQ01000001">
    <property type="protein sequence ID" value="TQL60696.1"/>
    <property type="molecule type" value="Genomic_DNA"/>
</dbReference>
<dbReference type="AlphaFoldDB" id="A0A542ZK23"/>
<feature type="compositionally biased region" description="Low complexity" evidence="1">
    <location>
        <begin position="154"/>
        <end position="187"/>
    </location>
</feature>